<dbReference type="PATRIC" id="fig|279113.9.peg.4382"/>
<accession>A0A127Q9I2</accession>
<name>A0A127Q9I2_9BURK</name>
<reference evidence="1 2" key="1">
    <citation type="submission" date="2015-11" db="EMBL/GenBank/DDBJ databases">
        <title>Exploring the genomic traits of fungus-feeding bacterial genus Collimonas.</title>
        <authorList>
            <person name="Song C."/>
            <person name="Schmidt R."/>
            <person name="de Jager V."/>
            <person name="Krzyzanowska D."/>
            <person name="Jongedijk E."/>
            <person name="Cankar K."/>
            <person name="Beekwilder J."/>
            <person name="van Veen A."/>
            <person name="de Boer W."/>
            <person name="van Veen J.A."/>
            <person name="Garbeva P."/>
        </authorList>
    </citation>
    <scope>NUCLEOTIDE SEQUENCE [LARGE SCALE GENOMIC DNA]</scope>
    <source>
        <strain evidence="1 2">Ter91</strain>
    </source>
</reference>
<dbReference type="AlphaFoldDB" id="A0A127Q9I2"/>
<dbReference type="Proteomes" id="UP000074561">
    <property type="component" value="Chromosome"/>
</dbReference>
<proteinExistence type="predicted"/>
<dbReference type="EMBL" id="CP013234">
    <property type="protein sequence ID" value="AMP06730.1"/>
    <property type="molecule type" value="Genomic_DNA"/>
</dbReference>
<sequence length="39" mass="4315">MQVLNVALIASICDIFMLLREYEGLFGAGNEKRRISGVS</sequence>
<evidence type="ECO:0000313" key="1">
    <source>
        <dbReference type="EMBL" id="AMP06730.1"/>
    </source>
</evidence>
<protein>
    <submittedName>
        <fullName evidence="1">Uncharacterized protein</fullName>
    </submittedName>
</protein>
<gene>
    <name evidence="1" type="ORF">CPter91_4421</name>
</gene>
<organism evidence="1 2">
    <name type="scientific">Collimonas pratensis</name>
    <dbReference type="NCBI Taxonomy" id="279113"/>
    <lineage>
        <taxon>Bacteria</taxon>
        <taxon>Pseudomonadati</taxon>
        <taxon>Pseudomonadota</taxon>
        <taxon>Betaproteobacteria</taxon>
        <taxon>Burkholderiales</taxon>
        <taxon>Oxalobacteraceae</taxon>
        <taxon>Collimonas</taxon>
    </lineage>
</organism>
<dbReference type="STRING" id="279113.CPter91_4421"/>
<dbReference type="KEGG" id="cpra:CPter91_4421"/>
<evidence type="ECO:0000313" key="2">
    <source>
        <dbReference type="Proteomes" id="UP000074561"/>
    </source>
</evidence>